<comment type="caution">
    <text evidence="13">The sequence shown here is derived from an EMBL/GenBank/DDBJ whole genome shotgun (WGS) entry which is preliminary data.</text>
</comment>
<dbReference type="InterPro" id="IPR002016">
    <property type="entry name" value="Haem_peroxidase"/>
</dbReference>
<feature type="region of interest" description="Disordered" evidence="11">
    <location>
        <begin position="241"/>
        <end position="289"/>
    </location>
</feature>
<comment type="subcellular location">
    <subcellularLocation>
        <location evidence="10">Secreted</location>
    </subcellularLocation>
</comment>
<keyword evidence="7 9" id="KW-0408">Iron</keyword>
<feature type="domain" description="Plant heme peroxidase family profile" evidence="12">
    <location>
        <begin position="71"/>
        <end position="281"/>
    </location>
</feature>
<comment type="function">
    <text evidence="10">Removal of H(2)O(2), oxidation of toxic reductants, biosynthesis and degradation of lignin, suberization, auxin catabolism, response to environmental stresses such as wounding, pathogen attack and oxidative stress.</text>
</comment>
<dbReference type="Gene3D" id="1.10.520.10">
    <property type="match status" value="1"/>
</dbReference>
<dbReference type="PRINTS" id="PR00461">
    <property type="entry name" value="PLPEROXIDASE"/>
</dbReference>
<dbReference type="SUPFAM" id="SSF48113">
    <property type="entry name" value="Heme-dependent peroxidases"/>
    <property type="match status" value="1"/>
</dbReference>
<dbReference type="EC" id="1.11.1.7" evidence="2 10"/>
<dbReference type="GO" id="GO:0006979">
    <property type="term" value="P:response to oxidative stress"/>
    <property type="evidence" value="ECO:0007669"/>
    <property type="project" value="UniProtKB-UniRule"/>
</dbReference>
<dbReference type="EMBL" id="CAKOAT010631821">
    <property type="protein sequence ID" value="CAH8384764.1"/>
    <property type="molecule type" value="Genomic_DNA"/>
</dbReference>
<gene>
    <name evidence="13" type="ORF">ERUC_LOCUS37247</name>
</gene>
<dbReference type="Pfam" id="PF00141">
    <property type="entry name" value="peroxidase"/>
    <property type="match status" value="1"/>
</dbReference>
<dbReference type="PANTHER" id="PTHR31235">
    <property type="entry name" value="PEROXIDASE 25-RELATED"/>
    <property type="match status" value="1"/>
</dbReference>
<comment type="similarity">
    <text evidence="10">Belongs to the peroxidase family. Classical plant (class III) peroxidase subfamily.</text>
</comment>
<keyword evidence="6 10" id="KW-0560">Oxidoreductase</keyword>
<dbReference type="InterPro" id="IPR000823">
    <property type="entry name" value="Peroxidase_pln"/>
</dbReference>
<dbReference type="PRINTS" id="PR00458">
    <property type="entry name" value="PEROXIDASE"/>
</dbReference>
<comment type="catalytic activity">
    <reaction evidence="1 10">
        <text>2 a phenolic donor + H2O2 = 2 a phenolic radical donor + 2 H2O</text>
        <dbReference type="Rhea" id="RHEA:56136"/>
        <dbReference type="ChEBI" id="CHEBI:15377"/>
        <dbReference type="ChEBI" id="CHEBI:16240"/>
        <dbReference type="ChEBI" id="CHEBI:139520"/>
        <dbReference type="ChEBI" id="CHEBI:139521"/>
        <dbReference type="EC" id="1.11.1.7"/>
    </reaction>
</comment>
<comment type="cofactor">
    <cofactor evidence="9 10">
        <name>Ca(2+)</name>
        <dbReference type="ChEBI" id="CHEBI:29108"/>
    </cofactor>
    <text evidence="9 10">Binds 2 calcium ions per subunit.</text>
</comment>
<dbReference type="GO" id="GO:0046872">
    <property type="term" value="F:metal ion binding"/>
    <property type="evidence" value="ECO:0007669"/>
    <property type="project" value="UniProtKB-UniRule"/>
</dbReference>
<comment type="cofactor">
    <cofactor evidence="9 10">
        <name>heme b</name>
        <dbReference type="ChEBI" id="CHEBI:60344"/>
    </cofactor>
    <text evidence="9 10">Binds 1 heme b (iron(II)-protoporphyrin IX) group per subunit.</text>
</comment>
<evidence type="ECO:0000256" key="8">
    <source>
        <dbReference type="PIRSR" id="PIRSR600823-2"/>
    </source>
</evidence>
<organism evidence="13 14">
    <name type="scientific">Eruca vesicaria subsp. sativa</name>
    <name type="common">Garden rocket</name>
    <name type="synonym">Eruca sativa</name>
    <dbReference type="NCBI Taxonomy" id="29727"/>
    <lineage>
        <taxon>Eukaryota</taxon>
        <taxon>Viridiplantae</taxon>
        <taxon>Streptophyta</taxon>
        <taxon>Embryophyta</taxon>
        <taxon>Tracheophyta</taxon>
        <taxon>Spermatophyta</taxon>
        <taxon>Magnoliopsida</taxon>
        <taxon>eudicotyledons</taxon>
        <taxon>Gunneridae</taxon>
        <taxon>Pentapetalae</taxon>
        <taxon>rosids</taxon>
        <taxon>malvids</taxon>
        <taxon>Brassicales</taxon>
        <taxon>Brassicaceae</taxon>
        <taxon>Brassiceae</taxon>
        <taxon>Eruca</taxon>
    </lineage>
</organism>
<evidence type="ECO:0000256" key="10">
    <source>
        <dbReference type="RuleBase" id="RU362060"/>
    </source>
</evidence>
<dbReference type="GO" id="GO:0005576">
    <property type="term" value="C:extracellular region"/>
    <property type="evidence" value="ECO:0007669"/>
    <property type="project" value="UniProtKB-SubCell"/>
</dbReference>
<reference evidence="13 14" key="1">
    <citation type="submission" date="2022-03" db="EMBL/GenBank/DDBJ databases">
        <authorList>
            <person name="Macdonald S."/>
            <person name="Ahmed S."/>
            <person name="Newling K."/>
        </authorList>
    </citation>
    <scope>NUCLEOTIDE SEQUENCE [LARGE SCALE GENOMIC DNA]</scope>
</reference>
<evidence type="ECO:0000259" key="12">
    <source>
        <dbReference type="PROSITE" id="PS50873"/>
    </source>
</evidence>
<dbReference type="PROSITE" id="PS50873">
    <property type="entry name" value="PEROXIDASE_4"/>
    <property type="match status" value="1"/>
</dbReference>
<feature type="binding site" description="axial binding residue" evidence="9">
    <location>
        <position position="191"/>
    </location>
    <ligand>
        <name>heme b</name>
        <dbReference type="ChEBI" id="CHEBI:60344"/>
    </ligand>
    <ligandPart>
        <name>Fe</name>
        <dbReference type="ChEBI" id="CHEBI:18248"/>
    </ligandPart>
</feature>
<keyword evidence="14" id="KW-1185">Reference proteome</keyword>
<dbReference type="GO" id="GO:0140825">
    <property type="term" value="F:lactoperoxidase activity"/>
    <property type="evidence" value="ECO:0007669"/>
    <property type="project" value="UniProtKB-EC"/>
</dbReference>
<evidence type="ECO:0000256" key="4">
    <source>
        <dbReference type="ARBA" id="ARBA00022617"/>
    </source>
</evidence>
<dbReference type="Gene3D" id="1.10.420.10">
    <property type="entry name" value="Peroxidase, domain 2"/>
    <property type="match status" value="1"/>
</dbReference>
<evidence type="ECO:0000256" key="5">
    <source>
        <dbReference type="ARBA" id="ARBA00022723"/>
    </source>
</evidence>
<dbReference type="GO" id="GO:0020037">
    <property type="term" value="F:heme binding"/>
    <property type="evidence" value="ECO:0007669"/>
    <property type="project" value="UniProtKB-UniRule"/>
</dbReference>
<feature type="compositionally biased region" description="Polar residues" evidence="11">
    <location>
        <begin position="252"/>
        <end position="267"/>
    </location>
</feature>
<dbReference type="AlphaFoldDB" id="A0ABC8LMW5"/>
<keyword evidence="9 10" id="KW-0106">Calcium</keyword>
<evidence type="ECO:0000256" key="9">
    <source>
        <dbReference type="PIRSR" id="PIRSR600823-3"/>
    </source>
</evidence>
<keyword evidence="10" id="KW-0376">Hydrogen peroxide</keyword>
<proteinExistence type="inferred from homology"/>
<evidence type="ECO:0000256" key="3">
    <source>
        <dbReference type="ARBA" id="ARBA00022559"/>
    </source>
</evidence>
<evidence type="ECO:0000256" key="11">
    <source>
        <dbReference type="SAM" id="MobiDB-lite"/>
    </source>
</evidence>
<sequence length="289" mass="31746">MSYPNKPDLVSLDQYYCVELPRLFTRDPNPYLTTSELSQLMKWKLSRGKWSFGNFGCLSARHCSVYVRRECDASVLLDADESLTSDKEAPPNQSLKGSDVIESIKSELESVCPGVVSCADALVLAAREAVLMAGGPFYPLENGRKDSVVAFKEMAERELPTPQATISVILARFGTSGFYKRETVSLFGSPHFLAINSSHHAFAIHMIVYWITLCGYTTSQEPGSLTELDTGLQQELKTKCPFSASAPSPSSGQSIPTSDYDTVSSAEGNDGMIDMSYNNRGGEENFRTR</sequence>
<dbReference type="GO" id="GO:0042744">
    <property type="term" value="P:hydrogen peroxide catabolic process"/>
    <property type="evidence" value="ECO:0007669"/>
    <property type="project" value="UniProtKB-KW"/>
</dbReference>
<keyword evidence="3 10" id="KW-0575">Peroxidase</keyword>
<keyword evidence="5 9" id="KW-0479">Metal-binding</keyword>
<evidence type="ECO:0000256" key="7">
    <source>
        <dbReference type="ARBA" id="ARBA00023004"/>
    </source>
</evidence>
<evidence type="ECO:0000313" key="13">
    <source>
        <dbReference type="EMBL" id="CAH8384764.1"/>
    </source>
</evidence>
<keyword evidence="4 10" id="KW-0349">Heme</keyword>
<feature type="binding site" evidence="9">
    <location>
        <position position="74"/>
    </location>
    <ligand>
        <name>Ca(2+)</name>
        <dbReference type="ChEBI" id="CHEBI:29108"/>
        <label>1</label>
    </ligand>
</feature>
<feature type="binding site" evidence="9">
    <location>
        <position position="72"/>
    </location>
    <ligand>
        <name>Ca(2+)</name>
        <dbReference type="ChEBI" id="CHEBI:29108"/>
        <label>1</label>
    </ligand>
</feature>
<dbReference type="Proteomes" id="UP001642260">
    <property type="component" value="Unassembled WGS sequence"/>
</dbReference>
<protein>
    <recommendedName>
        <fullName evidence="2 10">Peroxidase</fullName>
        <ecNumber evidence="2 10">1.11.1.7</ecNumber>
    </recommendedName>
</protein>
<evidence type="ECO:0000256" key="2">
    <source>
        <dbReference type="ARBA" id="ARBA00012313"/>
    </source>
</evidence>
<dbReference type="InterPro" id="IPR010255">
    <property type="entry name" value="Haem_peroxidase_sf"/>
</dbReference>
<evidence type="ECO:0000256" key="6">
    <source>
        <dbReference type="ARBA" id="ARBA00023002"/>
    </source>
</evidence>
<feature type="binding site" evidence="8">
    <location>
        <position position="160"/>
    </location>
    <ligand>
        <name>substrate</name>
    </ligand>
</feature>
<evidence type="ECO:0000256" key="1">
    <source>
        <dbReference type="ARBA" id="ARBA00000189"/>
    </source>
</evidence>
<accession>A0ABC8LMW5</accession>
<keyword evidence="10" id="KW-0964">Secreted</keyword>
<evidence type="ECO:0000313" key="14">
    <source>
        <dbReference type="Proteomes" id="UP001642260"/>
    </source>
</evidence>
<name>A0ABC8LMW5_ERUVS</name>